<comment type="catalytic activity">
    <reaction evidence="12">
        <text>an acyl-CoA + malonyl-CoA + H(+) = a 3-oxoacyl-CoA + CO2 + CoA</text>
        <dbReference type="Rhea" id="RHEA:50252"/>
        <dbReference type="ChEBI" id="CHEBI:15378"/>
        <dbReference type="ChEBI" id="CHEBI:16526"/>
        <dbReference type="ChEBI" id="CHEBI:57287"/>
        <dbReference type="ChEBI" id="CHEBI:57384"/>
        <dbReference type="ChEBI" id="CHEBI:58342"/>
        <dbReference type="ChEBI" id="CHEBI:90726"/>
    </reaction>
    <physiologicalReaction direction="left-to-right" evidence="12">
        <dbReference type="Rhea" id="RHEA:50253"/>
    </physiologicalReaction>
</comment>
<dbReference type="GO" id="GO:0034626">
    <property type="term" value="P:fatty acid elongation, polyunsaturated fatty acid"/>
    <property type="evidence" value="ECO:0007669"/>
    <property type="project" value="TreeGrafter"/>
</dbReference>
<comment type="subcellular location">
    <subcellularLocation>
        <location evidence="1">Membrane</location>
        <topology evidence="1">Multi-pass membrane protein</topology>
    </subcellularLocation>
</comment>
<keyword evidence="5 12" id="KW-0812">Transmembrane</keyword>
<keyword evidence="6 12" id="KW-0276">Fatty acid metabolism</keyword>
<dbReference type="OrthoDB" id="10259681at2759"/>
<dbReference type="Pfam" id="PF01151">
    <property type="entry name" value="ELO"/>
    <property type="match status" value="1"/>
</dbReference>
<dbReference type="EC" id="2.3.1.-" evidence="12"/>
<dbReference type="GO" id="GO:0019367">
    <property type="term" value="P:fatty acid elongation, saturated fatty acid"/>
    <property type="evidence" value="ECO:0007669"/>
    <property type="project" value="TreeGrafter"/>
</dbReference>
<name>A0A0N1HZJ8_LEPSE</name>
<evidence type="ECO:0000256" key="1">
    <source>
        <dbReference type="ARBA" id="ARBA00004141"/>
    </source>
</evidence>
<dbReference type="PROSITE" id="PS01188">
    <property type="entry name" value="ELO"/>
    <property type="match status" value="1"/>
</dbReference>
<dbReference type="Proteomes" id="UP000038009">
    <property type="component" value="Unassembled WGS sequence"/>
</dbReference>
<gene>
    <name evidence="13" type="ORF">ABL78_2203</name>
</gene>
<keyword evidence="4 12" id="KW-0808">Transferase</keyword>
<dbReference type="GO" id="GO:0005789">
    <property type="term" value="C:endoplasmic reticulum membrane"/>
    <property type="evidence" value="ECO:0007669"/>
    <property type="project" value="TreeGrafter"/>
</dbReference>
<feature type="transmembrane region" description="Helical" evidence="12">
    <location>
        <begin position="193"/>
        <end position="210"/>
    </location>
</feature>
<evidence type="ECO:0000256" key="3">
    <source>
        <dbReference type="ARBA" id="ARBA00022516"/>
    </source>
</evidence>
<keyword evidence="7 12" id="KW-1133">Transmembrane helix</keyword>
<dbReference type="PANTHER" id="PTHR11157">
    <property type="entry name" value="FATTY ACID ACYL TRANSFERASE-RELATED"/>
    <property type="match status" value="1"/>
</dbReference>
<accession>A0A0N1HZJ8</accession>
<feature type="transmembrane region" description="Helical" evidence="12">
    <location>
        <begin position="230"/>
        <end position="246"/>
    </location>
</feature>
<dbReference type="GO" id="GO:0009922">
    <property type="term" value="F:fatty acid elongase activity"/>
    <property type="evidence" value="ECO:0007669"/>
    <property type="project" value="InterPro"/>
</dbReference>
<proteinExistence type="inferred from homology"/>
<comment type="caution">
    <text evidence="13">The sequence shown here is derived from an EMBL/GenBank/DDBJ whole genome shotgun (WGS) entry which is preliminary data.</text>
</comment>
<feature type="transmembrane region" description="Helical" evidence="12">
    <location>
        <begin position="53"/>
        <end position="72"/>
    </location>
</feature>
<dbReference type="OMA" id="CWHAHVS"/>
<dbReference type="GO" id="GO:0042761">
    <property type="term" value="P:very long-chain fatty acid biosynthetic process"/>
    <property type="evidence" value="ECO:0007669"/>
    <property type="project" value="TreeGrafter"/>
</dbReference>
<evidence type="ECO:0000256" key="9">
    <source>
        <dbReference type="ARBA" id="ARBA00023136"/>
    </source>
</evidence>
<dbReference type="InterPro" id="IPR002076">
    <property type="entry name" value="ELO_fam"/>
</dbReference>
<dbReference type="GO" id="GO:0030148">
    <property type="term" value="P:sphingolipid biosynthetic process"/>
    <property type="evidence" value="ECO:0007669"/>
    <property type="project" value="TreeGrafter"/>
</dbReference>
<evidence type="ECO:0000256" key="7">
    <source>
        <dbReference type="ARBA" id="ARBA00022989"/>
    </source>
</evidence>
<organism evidence="13 14">
    <name type="scientific">Leptomonas seymouri</name>
    <dbReference type="NCBI Taxonomy" id="5684"/>
    <lineage>
        <taxon>Eukaryota</taxon>
        <taxon>Discoba</taxon>
        <taxon>Euglenozoa</taxon>
        <taxon>Kinetoplastea</taxon>
        <taxon>Metakinetoplastina</taxon>
        <taxon>Trypanosomatida</taxon>
        <taxon>Trypanosomatidae</taxon>
        <taxon>Leishmaniinae</taxon>
        <taxon>Leptomonas</taxon>
    </lineage>
</organism>
<dbReference type="PANTHER" id="PTHR11157:SF17">
    <property type="entry name" value="ELONGATION OF VERY LONG CHAIN FATTY ACIDS PROTEIN 6"/>
    <property type="match status" value="1"/>
</dbReference>
<evidence type="ECO:0000256" key="6">
    <source>
        <dbReference type="ARBA" id="ARBA00022832"/>
    </source>
</evidence>
<keyword evidence="3 12" id="KW-0444">Lipid biosynthesis</keyword>
<keyword evidence="14" id="KW-1185">Reference proteome</keyword>
<evidence type="ECO:0000313" key="14">
    <source>
        <dbReference type="Proteomes" id="UP000038009"/>
    </source>
</evidence>
<reference evidence="13 14" key="1">
    <citation type="journal article" date="2015" name="PLoS Pathog.">
        <title>Leptomonas seymouri: Adaptations to the Dixenous Life Cycle Analyzed by Genome Sequencing, Transcriptome Profiling and Co-infection with Leishmania donovani.</title>
        <authorList>
            <person name="Kraeva N."/>
            <person name="Butenko A."/>
            <person name="Hlavacova J."/>
            <person name="Kostygov A."/>
            <person name="Myskova J."/>
            <person name="Grybchuk D."/>
            <person name="Lestinova T."/>
            <person name="Votypka J."/>
            <person name="Volf P."/>
            <person name="Opperdoes F."/>
            <person name="Flegontov P."/>
            <person name="Lukes J."/>
            <person name="Yurchenko V."/>
        </authorList>
    </citation>
    <scope>NUCLEOTIDE SEQUENCE [LARGE SCALE GENOMIC DNA]</scope>
    <source>
        <strain evidence="13 14">ATCC 30220</strain>
    </source>
</reference>
<feature type="transmembrane region" description="Helical" evidence="12">
    <location>
        <begin position="289"/>
        <end position="307"/>
    </location>
</feature>
<keyword evidence="8 12" id="KW-0443">Lipid metabolism</keyword>
<comment type="similarity">
    <text evidence="2 12">Belongs to the ELO family.</text>
</comment>
<evidence type="ECO:0000313" key="13">
    <source>
        <dbReference type="EMBL" id="KPI88665.1"/>
    </source>
</evidence>
<evidence type="ECO:0000256" key="5">
    <source>
        <dbReference type="ARBA" id="ARBA00022692"/>
    </source>
</evidence>
<keyword evidence="10 12" id="KW-0275">Fatty acid biosynthesis</keyword>
<feature type="transmembrane region" description="Helical" evidence="12">
    <location>
        <begin position="84"/>
        <end position="106"/>
    </location>
</feature>
<dbReference type="AlphaFoldDB" id="A0A0N1HZJ8"/>
<protein>
    <recommendedName>
        <fullName evidence="11 12">Elongation of fatty acids protein</fullName>
        <ecNumber evidence="12">2.3.1.-</ecNumber>
    </recommendedName>
</protein>
<dbReference type="VEuPathDB" id="TriTrypDB:Lsey_0043_0030"/>
<evidence type="ECO:0000256" key="4">
    <source>
        <dbReference type="ARBA" id="ARBA00022679"/>
    </source>
</evidence>
<evidence type="ECO:0000256" key="10">
    <source>
        <dbReference type="ARBA" id="ARBA00023160"/>
    </source>
</evidence>
<evidence type="ECO:0000256" key="8">
    <source>
        <dbReference type="ARBA" id="ARBA00023098"/>
    </source>
</evidence>
<keyword evidence="9 12" id="KW-0472">Membrane</keyword>
<dbReference type="GO" id="GO:0034625">
    <property type="term" value="P:fatty acid elongation, monounsaturated fatty acid"/>
    <property type="evidence" value="ECO:0007669"/>
    <property type="project" value="TreeGrafter"/>
</dbReference>
<dbReference type="EMBL" id="LJSK01000043">
    <property type="protein sequence ID" value="KPI88665.1"/>
    <property type="molecule type" value="Genomic_DNA"/>
</dbReference>
<dbReference type="InterPro" id="IPR030457">
    <property type="entry name" value="ELO_CS"/>
</dbReference>
<evidence type="ECO:0000256" key="11">
    <source>
        <dbReference type="ARBA" id="ARBA00044291"/>
    </source>
</evidence>
<evidence type="ECO:0000256" key="12">
    <source>
        <dbReference type="RuleBase" id="RU361115"/>
    </source>
</evidence>
<evidence type="ECO:0000256" key="2">
    <source>
        <dbReference type="ARBA" id="ARBA00007263"/>
    </source>
</evidence>
<feature type="transmembrane region" description="Helical" evidence="12">
    <location>
        <begin position="258"/>
        <end position="277"/>
    </location>
</feature>
<sequence>MEAASLMNSTAAQAAATVPPGRFFLHPFHSVHDYVTHFEGERAFNWMVNSPQIPVLIAICYVLVVHTMPRLLDAVAPANKSVPGVSILIPIWNLFFSVGSCVGFLYCLPVLCRVVMTTDRDLSGLAPKKDWRTGEWDYDPHVRGGLYTSLCYWNRSFFFDGPTGFWLLTFNLSKILELADTLFLMLKRKPVPFIHWYHHTTVMLFCWHAHVSSISNGLGFAVMNMAVHSMMYFYYFMCACGLGSVARPFAPMVTLLQLVQMFAGMLLVLYTTGLYLFHPKGCETSAASLVLGICMYFSYIVLFVKLYRDRYGPKRRGRRDRHEV</sequence>